<dbReference type="PRINTS" id="PR00625">
    <property type="entry name" value="JDOMAIN"/>
</dbReference>
<feature type="region of interest" description="Disordered" evidence="1">
    <location>
        <begin position="246"/>
        <end position="270"/>
    </location>
</feature>
<protein>
    <recommendedName>
        <fullName evidence="3">J domain-containing protein</fullName>
    </recommendedName>
</protein>
<dbReference type="PROSITE" id="PS50076">
    <property type="entry name" value="DNAJ_2"/>
    <property type="match status" value="1"/>
</dbReference>
<dbReference type="AlphaFoldDB" id="A0A7S0PV01"/>
<feature type="domain" description="J" evidence="3">
    <location>
        <begin position="2"/>
        <end position="64"/>
    </location>
</feature>
<keyword evidence="2" id="KW-0812">Transmembrane</keyword>
<evidence type="ECO:0000259" key="3">
    <source>
        <dbReference type="PROSITE" id="PS50076"/>
    </source>
</evidence>
<name>A0A7S0PV01_MICPS</name>
<feature type="region of interest" description="Disordered" evidence="1">
    <location>
        <begin position="301"/>
        <end position="326"/>
    </location>
</feature>
<feature type="compositionally biased region" description="Gly residues" evidence="1">
    <location>
        <begin position="63"/>
        <end position="80"/>
    </location>
</feature>
<sequence length="447" mass="46166">MDPYHVLGVPPGATDSEIKAAYRKAAMRWHPDRNTASGPEAAAIAERQFKAVNDAYDYLSNSGGRGPGSGSSSSGGGGGASSSQGSGRWRRRPWSSYAASGGHASGGGGAYTGEDPFGFRTGRGTVGDHMRRIDRNLRVLYVSLALLAGLVYVAPPAPSPMEAAKARRRRDRAAHARGETHRFTERANVSLAPGSPLYGRANTANGAGATSSSGRSSYLGATNSWLDRAAGDAAWGGDSTYERFAEAATRARDPSPLESSLESDDRRGARWRRARSMGEAEQRAALHAGWQRARFGAKVVAGGGDGEDGVRSGNRSGDSTPEWASGGFAGVGISRRVLPYQQRAGSGNDGGGYHGAEIRCANCGYDVARAARYCALCGVRVTTPGSVVRRPRADPQDTGTSVGRGRERARAAALAAAAARAESESGSDSGSDSGVKTAGAGADGVPS</sequence>
<feature type="region of interest" description="Disordered" evidence="1">
    <location>
        <begin position="386"/>
        <end position="447"/>
    </location>
</feature>
<evidence type="ECO:0000313" key="4">
    <source>
        <dbReference type="EMBL" id="CAD8594523.1"/>
    </source>
</evidence>
<feature type="compositionally biased region" description="Basic and acidic residues" evidence="1">
    <location>
        <begin position="246"/>
        <end position="255"/>
    </location>
</feature>
<reference evidence="4" key="1">
    <citation type="submission" date="2021-01" db="EMBL/GenBank/DDBJ databases">
        <authorList>
            <person name="Corre E."/>
            <person name="Pelletier E."/>
            <person name="Niang G."/>
            <person name="Scheremetjew M."/>
            <person name="Finn R."/>
            <person name="Kale V."/>
            <person name="Holt S."/>
            <person name="Cochrane G."/>
            <person name="Meng A."/>
            <person name="Brown T."/>
            <person name="Cohen L."/>
        </authorList>
    </citation>
    <scope>NUCLEOTIDE SEQUENCE</scope>
    <source>
        <strain evidence="4">CCMP494</strain>
    </source>
</reference>
<gene>
    <name evidence="4" type="ORF">MSP1404_LOCUS11928</name>
</gene>
<evidence type="ECO:0000256" key="2">
    <source>
        <dbReference type="SAM" id="Phobius"/>
    </source>
</evidence>
<dbReference type="EMBL" id="HBEV01015358">
    <property type="protein sequence ID" value="CAD8594523.1"/>
    <property type="molecule type" value="Transcribed_RNA"/>
</dbReference>
<feature type="region of interest" description="Disordered" evidence="1">
    <location>
        <begin position="60"/>
        <end position="113"/>
    </location>
</feature>
<evidence type="ECO:0000256" key="1">
    <source>
        <dbReference type="SAM" id="MobiDB-lite"/>
    </source>
</evidence>
<dbReference type="InterPro" id="IPR001623">
    <property type="entry name" value="DnaJ_domain"/>
</dbReference>
<organism evidence="4">
    <name type="scientific">Micromonas pusilla</name>
    <name type="common">Picoplanktonic green alga</name>
    <name type="synonym">Chromulina pusilla</name>
    <dbReference type="NCBI Taxonomy" id="38833"/>
    <lineage>
        <taxon>Eukaryota</taxon>
        <taxon>Viridiplantae</taxon>
        <taxon>Chlorophyta</taxon>
        <taxon>Mamiellophyceae</taxon>
        <taxon>Mamiellales</taxon>
        <taxon>Mamiellaceae</taxon>
        <taxon>Micromonas</taxon>
    </lineage>
</organism>
<dbReference type="SUPFAM" id="SSF46565">
    <property type="entry name" value="Chaperone J-domain"/>
    <property type="match status" value="1"/>
</dbReference>
<dbReference type="PANTHER" id="PTHR24074">
    <property type="entry name" value="CO-CHAPERONE PROTEIN DJLA"/>
    <property type="match status" value="1"/>
</dbReference>
<feature type="transmembrane region" description="Helical" evidence="2">
    <location>
        <begin position="139"/>
        <end position="157"/>
    </location>
</feature>
<dbReference type="InterPro" id="IPR036869">
    <property type="entry name" value="J_dom_sf"/>
</dbReference>
<keyword evidence="2" id="KW-0472">Membrane</keyword>
<dbReference type="Pfam" id="PF00226">
    <property type="entry name" value="DnaJ"/>
    <property type="match status" value="1"/>
</dbReference>
<feature type="compositionally biased region" description="Low complexity" evidence="1">
    <location>
        <begin position="411"/>
        <end position="434"/>
    </location>
</feature>
<dbReference type="SMART" id="SM00271">
    <property type="entry name" value="DnaJ"/>
    <property type="match status" value="1"/>
</dbReference>
<dbReference type="Gene3D" id="1.10.287.110">
    <property type="entry name" value="DnaJ domain"/>
    <property type="match status" value="1"/>
</dbReference>
<proteinExistence type="predicted"/>
<dbReference type="CDD" id="cd06257">
    <property type="entry name" value="DnaJ"/>
    <property type="match status" value="1"/>
</dbReference>
<accession>A0A7S0PV01</accession>
<dbReference type="InterPro" id="IPR050817">
    <property type="entry name" value="DjlA_DnaK_co-chaperone"/>
</dbReference>
<keyword evidence="2" id="KW-1133">Transmembrane helix</keyword>